<evidence type="ECO:0000313" key="6">
    <source>
        <dbReference type="EMBL" id="OWW18245.1"/>
    </source>
</evidence>
<dbReference type="PANTHER" id="PTHR36175">
    <property type="entry name" value="CYANOPHYCINASE"/>
    <property type="match status" value="1"/>
</dbReference>
<keyword evidence="7" id="KW-1185">Reference proteome</keyword>
<evidence type="ECO:0000256" key="3">
    <source>
        <dbReference type="ARBA" id="ARBA00022801"/>
    </source>
</evidence>
<keyword evidence="2" id="KW-0645">Protease</keyword>
<dbReference type="Gene3D" id="3.40.50.880">
    <property type="match status" value="1"/>
</dbReference>
<evidence type="ECO:0000256" key="5">
    <source>
        <dbReference type="SAM" id="SignalP"/>
    </source>
</evidence>
<dbReference type="PANTHER" id="PTHR36175:SF1">
    <property type="entry name" value="CYANOPHYCINASE"/>
    <property type="match status" value="1"/>
</dbReference>
<dbReference type="InterPro" id="IPR029062">
    <property type="entry name" value="Class_I_gatase-like"/>
</dbReference>
<sequence>MPHSLFRPCARRLISALIAAVAIICLPAHAGSDKISGGGKNVSGKTTYDYYVTGDPERIPDIHQRPKSPSTVLMGGDTDVDEAFRWMITRAGITSTSGGRFVIIRATGADGYNCYVYYSNYPTCNSIGTVQQGSVGGASLGLSSVETLVIPSVTAANDPKVNEIVGRADVIWIAGGDQSDYYKDWRGTALEQTLVQARARNVPVGGTSAGMMVLPRFDFAALRGSVTSAQALADPFNKYMTIEPQPLSSPGFIVSPGLETAIVDAHLDERDRMGRLMTFMARLVRSDGVTGCAGGILSGMAGAADAARAIGLAIQTALLIEGPSGSQTAKRVSNPGAPGSRTAYLVQPSIAPETCVDGKPLTMRGITVRKITDSQSFNFSNWASLPYIEANIVNGALSNFSY</sequence>
<protein>
    <recommendedName>
        <fullName evidence="8">Cyanophycinase</fullName>
    </recommendedName>
</protein>
<evidence type="ECO:0008006" key="8">
    <source>
        <dbReference type="Google" id="ProtNLM"/>
    </source>
</evidence>
<keyword evidence="3" id="KW-0378">Hydrolase</keyword>
<comment type="caution">
    <text evidence="6">The sequence shown here is derived from an EMBL/GenBank/DDBJ whole genome shotgun (WGS) entry which is preliminary data.</text>
</comment>
<dbReference type="GO" id="GO:0008236">
    <property type="term" value="F:serine-type peptidase activity"/>
    <property type="evidence" value="ECO:0007669"/>
    <property type="project" value="UniProtKB-KW"/>
</dbReference>
<evidence type="ECO:0000256" key="1">
    <source>
        <dbReference type="ARBA" id="ARBA00006534"/>
    </source>
</evidence>
<dbReference type="RefSeq" id="WP_088710609.1">
    <property type="nucleotide sequence ID" value="NZ_LSTO01000015.1"/>
</dbReference>
<evidence type="ECO:0000256" key="2">
    <source>
        <dbReference type="ARBA" id="ARBA00022670"/>
    </source>
</evidence>
<proteinExistence type="inferred from homology"/>
<dbReference type="GO" id="GO:0006508">
    <property type="term" value="P:proteolysis"/>
    <property type="evidence" value="ECO:0007669"/>
    <property type="project" value="UniProtKB-KW"/>
</dbReference>
<comment type="similarity">
    <text evidence="1">Belongs to the peptidase S51 family.</text>
</comment>
<dbReference type="OrthoDB" id="9799980at2"/>
<dbReference type="Proteomes" id="UP000197535">
    <property type="component" value="Unassembled WGS sequence"/>
</dbReference>
<feature type="chain" id="PRO_5013055577" description="Cyanophycinase" evidence="5">
    <location>
        <begin position="31"/>
        <end position="402"/>
    </location>
</feature>
<dbReference type="SUPFAM" id="SSF52317">
    <property type="entry name" value="Class I glutamine amidotransferase-like"/>
    <property type="match status" value="1"/>
</dbReference>
<reference evidence="6 7" key="1">
    <citation type="submission" date="2016-02" db="EMBL/GenBank/DDBJ databases">
        <authorList>
            <person name="Wen L."/>
            <person name="He K."/>
            <person name="Yang H."/>
        </authorList>
    </citation>
    <scope>NUCLEOTIDE SEQUENCE [LARGE SCALE GENOMIC DNA]</scope>
    <source>
        <strain evidence="6 7">TSA40</strain>
    </source>
</reference>
<evidence type="ECO:0000313" key="7">
    <source>
        <dbReference type="Proteomes" id="UP000197535"/>
    </source>
</evidence>
<feature type="signal peptide" evidence="5">
    <location>
        <begin position="1"/>
        <end position="30"/>
    </location>
</feature>
<dbReference type="EMBL" id="LSTO01000015">
    <property type="protein sequence ID" value="OWW18245.1"/>
    <property type="molecule type" value="Genomic_DNA"/>
</dbReference>
<name>A0A254T6M4_9BURK</name>
<dbReference type="AlphaFoldDB" id="A0A254T6M4"/>
<evidence type="ECO:0000256" key="4">
    <source>
        <dbReference type="ARBA" id="ARBA00022825"/>
    </source>
</evidence>
<dbReference type="Pfam" id="PF03575">
    <property type="entry name" value="Peptidase_S51"/>
    <property type="match status" value="1"/>
</dbReference>
<accession>A0A254T6M4</accession>
<keyword evidence="5" id="KW-0732">Signal</keyword>
<gene>
    <name evidence="6" type="ORF">AYR66_02475</name>
</gene>
<organism evidence="6 7">
    <name type="scientific">Noviherbaspirillum denitrificans</name>
    <dbReference type="NCBI Taxonomy" id="1968433"/>
    <lineage>
        <taxon>Bacteria</taxon>
        <taxon>Pseudomonadati</taxon>
        <taxon>Pseudomonadota</taxon>
        <taxon>Betaproteobacteria</taxon>
        <taxon>Burkholderiales</taxon>
        <taxon>Oxalobacteraceae</taxon>
        <taxon>Noviherbaspirillum</taxon>
    </lineage>
</organism>
<dbReference type="CDD" id="cd03145">
    <property type="entry name" value="GAT1_cyanophycinase"/>
    <property type="match status" value="1"/>
</dbReference>
<keyword evidence="4" id="KW-0720">Serine protease</keyword>
<dbReference type="InterPro" id="IPR005320">
    <property type="entry name" value="Peptidase_S51"/>
</dbReference>